<comment type="caution">
    <text evidence="2">The sequence shown here is derived from an EMBL/GenBank/DDBJ whole genome shotgun (WGS) entry which is preliminary data.</text>
</comment>
<dbReference type="EMBL" id="MEVC01000003">
    <property type="protein sequence ID" value="OGC56107.1"/>
    <property type="molecule type" value="Genomic_DNA"/>
</dbReference>
<proteinExistence type="predicted"/>
<dbReference type="Proteomes" id="UP000179005">
    <property type="component" value="Unassembled WGS sequence"/>
</dbReference>
<evidence type="ECO:0000313" key="3">
    <source>
        <dbReference type="Proteomes" id="UP000179005"/>
    </source>
</evidence>
<feature type="region of interest" description="Disordered" evidence="1">
    <location>
        <begin position="127"/>
        <end position="149"/>
    </location>
</feature>
<evidence type="ECO:0000256" key="1">
    <source>
        <dbReference type="SAM" id="MobiDB-lite"/>
    </source>
</evidence>
<name>A0A1F4VFW7_UNCKA</name>
<dbReference type="SUPFAM" id="SSF48452">
    <property type="entry name" value="TPR-like"/>
    <property type="match status" value="1"/>
</dbReference>
<dbReference type="STRING" id="1802619.A2797_01960"/>
<evidence type="ECO:0000313" key="2">
    <source>
        <dbReference type="EMBL" id="OGC56107.1"/>
    </source>
</evidence>
<reference evidence="2 3" key="1">
    <citation type="journal article" date="2016" name="Nat. Commun.">
        <title>Thousands of microbial genomes shed light on interconnected biogeochemical processes in an aquifer system.</title>
        <authorList>
            <person name="Anantharaman K."/>
            <person name="Brown C.T."/>
            <person name="Hug L.A."/>
            <person name="Sharon I."/>
            <person name="Castelle C.J."/>
            <person name="Probst A.J."/>
            <person name="Thomas B.C."/>
            <person name="Singh A."/>
            <person name="Wilkins M.J."/>
            <person name="Karaoz U."/>
            <person name="Brodie E.L."/>
            <person name="Williams K.H."/>
            <person name="Hubbard S.S."/>
            <person name="Banfield J.F."/>
        </authorList>
    </citation>
    <scope>NUCLEOTIDE SEQUENCE [LARGE SCALE GENOMIC DNA]</scope>
</reference>
<evidence type="ECO:0008006" key="4">
    <source>
        <dbReference type="Google" id="ProtNLM"/>
    </source>
</evidence>
<accession>A0A1F4VFW7</accession>
<dbReference type="AlphaFoldDB" id="A0A1F4VFW7"/>
<gene>
    <name evidence="2" type="ORF">A2797_01960</name>
</gene>
<feature type="compositionally biased region" description="Gly residues" evidence="1">
    <location>
        <begin position="137"/>
        <end position="149"/>
    </location>
</feature>
<protein>
    <recommendedName>
        <fullName evidence="4">Tetratricopeptide repeat-like domain-containing protein</fullName>
    </recommendedName>
</protein>
<sequence>MAKRLATALWPFFVGIFLIGAGAVWNERALSDQKAVAHYNEALAVLEQQHPAEAITLFTESALYAQDPKLKAAALHNAATVLWSAKLGKYQMLVETYKEALRSNPQLKEASFNLELLYYLKASGQLQDGGDGDNGEGSEGGKGVPGGKP</sequence>
<dbReference type="InterPro" id="IPR011990">
    <property type="entry name" value="TPR-like_helical_dom_sf"/>
</dbReference>
<organism evidence="2 3">
    <name type="scientific">candidate division WWE3 bacterium RIFCSPHIGHO2_01_FULL_48_15</name>
    <dbReference type="NCBI Taxonomy" id="1802619"/>
    <lineage>
        <taxon>Bacteria</taxon>
        <taxon>Katanobacteria</taxon>
    </lineage>
</organism>
<dbReference type="Gene3D" id="1.25.40.10">
    <property type="entry name" value="Tetratricopeptide repeat domain"/>
    <property type="match status" value="1"/>
</dbReference>